<name>A0A1I0QTG9_9BACT</name>
<keyword evidence="3" id="KW-1185">Reference proteome</keyword>
<dbReference type="SUPFAM" id="SSF52768">
    <property type="entry name" value="Arginase/deacetylase"/>
    <property type="match status" value="1"/>
</dbReference>
<dbReference type="AlphaFoldDB" id="A0A1I0QTG9"/>
<dbReference type="OrthoDB" id="9788689at2"/>
<dbReference type="RefSeq" id="WP_090259083.1">
    <property type="nucleotide sequence ID" value="NZ_FOIR01000002.1"/>
</dbReference>
<evidence type="ECO:0000256" key="1">
    <source>
        <dbReference type="PROSITE-ProRule" id="PRU00742"/>
    </source>
</evidence>
<proteinExistence type="inferred from homology"/>
<reference evidence="3" key="1">
    <citation type="submission" date="2016-10" db="EMBL/GenBank/DDBJ databases">
        <authorList>
            <person name="Varghese N."/>
            <person name="Submissions S."/>
        </authorList>
    </citation>
    <scope>NUCLEOTIDE SEQUENCE [LARGE SCALE GENOMIC DNA]</scope>
    <source>
        <strain evidence="3">CGMCC 1.12402</strain>
    </source>
</reference>
<dbReference type="GO" id="GO:0016813">
    <property type="term" value="F:hydrolase activity, acting on carbon-nitrogen (but not peptide) bonds, in linear amidines"/>
    <property type="evidence" value="ECO:0007669"/>
    <property type="project" value="UniProtKB-ARBA"/>
</dbReference>
<evidence type="ECO:0000313" key="2">
    <source>
        <dbReference type="EMBL" id="SEW30863.1"/>
    </source>
</evidence>
<protein>
    <submittedName>
        <fullName evidence="2">Formiminoglutamase</fullName>
    </submittedName>
</protein>
<evidence type="ECO:0000313" key="3">
    <source>
        <dbReference type="Proteomes" id="UP000199437"/>
    </source>
</evidence>
<sequence>MQELNFFTKEQLHGFVKVRKGETKLGEKINLYEPSNVRKLEEQKKKGARFAILGIPESIGALGNFGRSGAETAFNAFLNGFLNIQSNRFLSGKEFVLFGEIKTEKLQEKASQLKDGSDFYHQKLHVLCDELDELVSPVIQQIIALGLTPIVIGGGQNNTFPILKGVSAAHKLKKGLNCINMDAQADFRSLEGRHSGNGFSYAKQQGYLNKYAVFGLHENYNPEYMLKTMGADETIHYQFLEQITYLDKRLIESIGFVYHDVIPSGVELDLKAVRMMPASITSPSGFSLEQARHYVRKCAEGLNVAYLHLSEAAPQNPFEGEVVGKGLAYLVTDFVKASLEKGI</sequence>
<dbReference type="CDD" id="cd09988">
    <property type="entry name" value="Formimidoylglutamase"/>
    <property type="match status" value="1"/>
</dbReference>
<dbReference type="InterPro" id="IPR006035">
    <property type="entry name" value="Ureohydrolase"/>
</dbReference>
<dbReference type="EMBL" id="FOIR01000002">
    <property type="protein sequence ID" value="SEW30863.1"/>
    <property type="molecule type" value="Genomic_DNA"/>
</dbReference>
<dbReference type="GeneID" id="99987384"/>
<dbReference type="GO" id="GO:0046872">
    <property type="term" value="F:metal ion binding"/>
    <property type="evidence" value="ECO:0007669"/>
    <property type="project" value="InterPro"/>
</dbReference>
<dbReference type="Pfam" id="PF00491">
    <property type="entry name" value="Arginase"/>
    <property type="match status" value="1"/>
</dbReference>
<dbReference type="Gene3D" id="3.40.800.10">
    <property type="entry name" value="Ureohydrolase domain"/>
    <property type="match status" value="1"/>
</dbReference>
<dbReference type="Proteomes" id="UP000199437">
    <property type="component" value="Unassembled WGS sequence"/>
</dbReference>
<organism evidence="2 3">
    <name type="scientific">Roseivirga pacifica</name>
    <dbReference type="NCBI Taxonomy" id="1267423"/>
    <lineage>
        <taxon>Bacteria</taxon>
        <taxon>Pseudomonadati</taxon>
        <taxon>Bacteroidota</taxon>
        <taxon>Cytophagia</taxon>
        <taxon>Cytophagales</taxon>
        <taxon>Roseivirgaceae</taxon>
        <taxon>Roseivirga</taxon>
    </lineage>
</organism>
<gene>
    <name evidence="2" type="ORF">SAMN05216290_2693</name>
</gene>
<dbReference type="PROSITE" id="PS51409">
    <property type="entry name" value="ARGINASE_2"/>
    <property type="match status" value="1"/>
</dbReference>
<dbReference type="InterPro" id="IPR023696">
    <property type="entry name" value="Ureohydrolase_dom_sf"/>
</dbReference>
<accession>A0A1I0QTG9</accession>
<comment type="similarity">
    <text evidence="1">Belongs to the arginase family.</text>
</comment>
<dbReference type="STRING" id="1267423.SAMN05216290_2693"/>